<dbReference type="Proteomes" id="UP001621706">
    <property type="component" value="Unassembled WGS sequence"/>
</dbReference>
<reference evidence="1 2" key="1">
    <citation type="submission" date="2024-02" db="EMBL/GenBank/DDBJ databases">
        <title>Comparative Genomic Analysis of Flavobacterium Species Causing Columnaris Disease of Freshwater Fish in Thailand: Insights into Virulence and Resistance Mechanisms.</title>
        <authorList>
            <person name="Nguyen D."/>
            <person name="Chokmangmeepisarn P."/>
            <person name="Khianchaikhan K."/>
            <person name="Morishita M."/>
            <person name="Bunnoy A."/>
            <person name="Rodkhum C."/>
        </authorList>
    </citation>
    <scope>NUCLEOTIDE SEQUENCE [LARGE SCALE GENOMIC DNA]</scope>
    <source>
        <strain evidence="1 2">CNRT2201</strain>
    </source>
</reference>
<gene>
    <name evidence="1" type="ORF">V3I07_09140</name>
</gene>
<proteinExistence type="predicted"/>
<comment type="caution">
    <text evidence="1">The sequence shown here is derived from an EMBL/GenBank/DDBJ whole genome shotgun (WGS) entry which is preliminary data.</text>
</comment>
<evidence type="ECO:0000313" key="2">
    <source>
        <dbReference type="Proteomes" id="UP001621706"/>
    </source>
</evidence>
<dbReference type="RefSeq" id="WP_405344120.1">
    <property type="nucleotide sequence ID" value="NZ_JAZGZP010000011.1"/>
</dbReference>
<protein>
    <submittedName>
        <fullName evidence="1">Uncharacterized protein</fullName>
    </submittedName>
</protein>
<organism evidence="1 2">
    <name type="scientific">Flavobacterium oreochromis</name>
    <dbReference type="NCBI Taxonomy" id="2906078"/>
    <lineage>
        <taxon>Bacteria</taxon>
        <taxon>Pseudomonadati</taxon>
        <taxon>Bacteroidota</taxon>
        <taxon>Flavobacteriia</taxon>
        <taxon>Flavobacteriales</taxon>
        <taxon>Flavobacteriaceae</taxon>
        <taxon>Flavobacterium</taxon>
    </lineage>
</organism>
<sequence length="51" mass="5836">MDDFANTTSGNLNKLQYNGLFEIWESFATETNILAVEMQANLVEDKILRLI</sequence>
<accession>A0ABW8P930</accession>
<keyword evidence="2" id="KW-1185">Reference proteome</keyword>
<dbReference type="EMBL" id="JAZGZP010000011">
    <property type="protein sequence ID" value="MFK7001058.1"/>
    <property type="molecule type" value="Genomic_DNA"/>
</dbReference>
<evidence type="ECO:0000313" key="1">
    <source>
        <dbReference type="EMBL" id="MFK7001058.1"/>
    </source>
</evidence>
<name>A0ABW8P930_9FLAO</name>